<sequence>MGQNKSSPAIANSFSDYIDSSSSETTFIPHDDGWSDDGNDYENWLGTSDESEFMEPQSSSHSPSTTSNGRKSFKSPSPSSSAALDSKFSALESSSETHHHTISEKSNVFKSLNSKITFHMDHVVVRRRNKKLWTNNSPPQEEPNANLWYICEKYTKLKRLDEKHGNTYSATEVAHKKQSCGTSEFTNSQNNLQQAKQFSSSLYSSNSRQVVVKFFKCTINEWYSYSHQSGSFPLERYIEELKNYWYMTFHNTRRDEKKVDDKFFKIYVDKNFFNSPSGNQQVLVMLVMPYFDRNLSSVISKQKTLGKNLSLLEAILLFKQILAPVVQIHQLGYSHHNLKPENIFLVPHTTNNRVTRSFFSKKRSDSMTSQTSTEQTYDVILTDPFPKISILQKAGSSSLSENIRRSMATQHLLSDAALSSESFRRSSCVAIDGQGGSPSPSASIPNPSGSIHLTFMITGNKFLNDFKLFPNRYSFDQKSITEYHSPELKDLITNGPKKNIYIRSSSPIWASQNLNISSDNDLESVCSINIKESISETLINSSDIYSLGILFYQILGLDLSLETLINATSIHAKRVYIREMILLNYRYDTEFLDLYERLVDIIVNQMLTVHPEERILSKDLYETIEDIEMLLRRGVQNIYWDTDKSNNTQISLFQRSSQSTSAFTMTEEEAESIYSKMMVLQYGSFKLDILKKINSLSNFSPVKGSSAPYQTNESSKKHNLVALRLPTPLDDIEDQEDSFSALDNMEVQGLYKPSRRVLSLTQLGFTPEVFSMRAINQFISIEKLKITKFMESKRGKEILLASKRRKYGNSEHTFKITCLPINSCMTIVPQTNSQQKNLPKIVKLPYCDDYMDDINNVVTNGTDNIDFYFNGFNIIDSMFNSCHYTKSIAPVIHKFSWINMHCLVEPFYEMNTLDYFILYKRSRSNNVSVSDLTPSYSSNINSLSNTERKPYLDEEDNKNTLSVVTSISSSPPTIFTTLQVCRLASEIAEALNYLHTQDIVHCHVNTQTILYHDDIEQVLLSSFEEAQVKNSKTNCVFIAPEYFFQNPTAQNIVTDRLDIFQFGILMAGLILGLEMDASIAVIAICQNEDRFVKEMDYQFELKNIPKRISSLIKSCLVSNPKKRIGAKEALYDLEEIIKKK</sequence>
<dbReference type="RefSeq" id="XP_002679077.1">
    <property type="nucleotide sequence ID" value="XM_002679031.1"/>
</dbReference>
<gene>
    <name evidence="3" type="ORF">NAEGRDRAFT_47835</name>
</gene>
<feature type="region of interest" description="Disordered" evidence="1">
    <location>
        <begin position="1"/>
        <end position="104"/>
    </location>
</feature>
<reference evidence="3 4" key="1">
    <citation type="journal article" date="2010" name="Cell">
        <title>The genome of Naegleria gruberi illuminates early eukaryotic versatility.</title>
        <authorList>
            <person name="Fritz-Laylin L.K."/>
            <person name="Prochnik S.E."/>
            <person name="Ginger M.L."/>
            <person name="Dacks J.B."/>
            <person name="Carpenter M.L."/>
            <person name="Field M.C."/>
            <person name="Kuo A."/>
            <person name="Paredez A."/>
            <person name="Chapman J."/>
            <person name="Pham J."/>
            <person name="Shu S."/>
            <person name="Neupane R."/>
            <person name="Cipriano M."/>
            <person name="Mancuso J."/>
            <person name="Tu H."/>
            <person name="Salamov A."/>
            <person name="Lindquist E."/>
            <person name="Shapiro H."/>
            <person name="Lucas S."/>
            <person name="Grigoriev I.V."/>
            <person name="Cande W.Z."/>
            <person name="Fulton C."/>
            <person name="Rokhsar D.S."/>
            <person name="Dawson S.C."/>
        </authorList>
    </citation>
    <scope>NUCLEOTIDE SEQUENCE [LARGE SCALE GENOMIC DNA]</scope>
    <source>
        <strain evidence="3 4">NEG-M</strain>
    </source>
</reference>
<dbReference type="InParanoid" id="D2V9Y3"/>
<dbReference type="OrthoDB" id="10265753at2759"/>
<dbReference type="SUPFAM" id="SSF56112">
    <property type="entry name" value="Protein kinase-like (PK-like)"/>
    <property type="match status" value="3"/>
</dbReference>
<dbReference type="AlphaFoldDB" id="D2V9Y3"/>
<feature type="compositionally biased region" description="Low complexity" evidence="1">
    <location>
        <begin position="58"/>
        <end position="67"/>
    </location>
</feature>
<dbReference type="STRING" id="5762.D2V9Y3"/>
<accession>D2V9Y3</accession>
<evidence type="ECO:0000259" key="2">
    <source>
        <dbReference type="PROSITE" id="PS50011"/>
    </source>
</evidence>
<dbReference type="InterPro" id="IPR000719">
    <property type="entry name" value="Prot_kinase_dom"/>
</dbReference>
<dbReference type="GO" id="GO:0004674">
    <property type="term" value="F:protein serine/threonine kinase activity"/>
    <property type="evidence" value="ECO:0007669"/>
    <property type="project" value="TreeGrafter"/>
</dbReference>
<dbReference type="GeneID" id="8859450"/>
<dbReference type="Pfam" id="PF00069">
    <property type="entry name" value="Pkinase"/>
    <property type="match status" value="1"/>
</dbReference>
<feature type="compositionally biased region" description="Polar residues" evidence="1">
    <location>
        <begin position="1"/>
        <end position="12"/>
    </location>
</feature>
<dbReference type="OMA" id="WYICEKY"/>
<feature type="compositionally biased region" description="Low complexity" evidence="1">
    <location>
        <begin position="13"/>
        <end position="23"/>
    </location>
</feature>
<feature type="domain" description="Protein kinase" evidence="2">
    <location>
        <begin position="174"/>
        <end position="631"/>
    </location>
</feature>
<dbReference type="InterPro" id="IPR011009">
    <property type="entry name" value="Kinase-like_dom_sf"/>
</dbReference>
<proteinExistence type="predicted"/>
<keyword evidence="4" id="KW-1185">Reference proteome</keyword>
<dbReference type="Gene3D" id="1.10.510.10">
    <property type="entry name" value="Transferase(Phosphotransferase) domain 1"/>
    <property type="match status" value="3"/>
</dbReference>
<dbReference type="Proteomes" id="UP000006671">
    <property type="component" value="Unassembled WGS sequence"/>
</dbReference>
<dbReference type="PANTHER" id="PTHR44329">
    <property type="entry name" value="SERINE/THREONINE-PROTEIN KINASE TNNI3K-RELATED"/>
    <property type="match status" value="1"/>
</dbReference>
<feature type="compositionally biased region" description="Low complexity" evidence="1">
    <location>
        <begin position="74"/>
        <end position="94"/>
    </location>
</feature>
<dbReference type="SMART" id="SM00220">
    <property type="entry name" value="S_TKc"/>
    <property type="match status" value="1"/>
</dbReference>
<feature type="domain" description="Protein kinase" evidence="2">
    <location>
        <begin position="854"/>
        <end position="1137"/>
    </location>
</feature>
<protein>
    <submittedName>
        <fullName evidence="3">Predicted protein</fullName>
    </submittedName>
</protein>
<dbReference type="KEGG" id="ngr:NAEGRDRAFT_47835"/>
<evidence type="ECO:0000313" key="4">
    <source>
        <dbReference type="Proteomes" id="UP000006671"/>
    </source>
</evidence>
<name>D2V9Y3_NAEGR</name>
<dbReference type="EMBL" id="GG738859">
    <property type="protein sequence ID" value="EFC46333.1"/>
    <property type="molecule type" value="Genomic_DNA"/>
</dbReference>
<dbReference type="GO" id="GO:0005524">
    <property type="term" value="F:ATP binding"/>
    <property type="evidence" value="ECO:0007669"/>
    <property type="project" value="InterPro"/>
</dbReference>
<dbReference type="PROSITE" id="PS50011">
    <property type="entry name" value="PROTEIN_KINASE_DOM"/>
    <property type="match status" value="2"/>
</dbReference>
<organism evidence="4">
    <name type="scientific">Naegleria gruberi</name>
    <name type="common">Amoeba</name>
    <dbReference type="NCBI Taxonomy" id="5762"/>
    <lineage>
        <taxon>Eukaryota</taxon>
        <taxon>Discoba</taxon>
        <taxon>Heterolobosea</taxon>
        <taxon>Tetramitia</taxon>
        <taxon>Eutetramitia</taxon>
        <taxon>Vahlkampfiidae</taxon>
        <taxon>Naegleria</taxon>
    </lineage>
</organism>
<dbReference type="InterPro" id="IPR051681">
    <property type="entry name" value="Ser/Thr_Kinases-Pseudokinases"/>
</dbReference>
<evidence type="ECO:0000313" key="3">
    <source>
        <dbReference type="EMBL" id="EFC46333.1"/>
    </source>
</evidence>
<dbReference type="VEuPathDB" id="AmoebaDB:NAEGRDRAFT_47835"/>
<evidence type="ECO:0000256" key="1">
    <source>
        <dbReference type="SAM" id="MobiDB-lite"/>
    </source>
</evidence>